<accession>A0A0V1EVM8</accession>
<feature type="signal peptide" evidence="1">
    <location>
        <begin position="1"/>
        <end position="22"/>
    </location>
</feature>
<feature type="chain" id="PRO_5006877568" description="Secreted protein" evidence="1">
    <location>
        <begin position="23"/>
        <end position="180"/>
    </location>
</feature>
<proteinExistence type="predicted"/>
<evidence type="ECO:0000313" key="2">
    <source>
        <dbReference type="EMBL" id="KRY77700.1"/>
    </source>
</evidence>
<reference evidence="2 3" key="1">
    <citation type="submission" date="2015-01" db="EMBL/GenBank/DDBJ databases">
        <title>Evolution of Trichinella species and genotypes.</title>
        <authorList>
            <person name="Korhonen P.K."/>
            <person name="Edoardo P."/>
            <person name="Giuseppe L.R."/>
            <person name="Gasser R.B."/>
        </authorList>
    </citation>
    <scope>NUCLEOTIDE SEQUENCE [LARGE SCALE GENOMIC DNA]</scope>
    <source>
        <strain evidence="2">ISS13</strain>
    </source>
</reference>
<evidence type="ECO:0000313" key="3">
    <source>
        <dbReference type="Proteomes" id="UP000054632"/>
    </source>
</evidence>
<feature type="non-terminal residue" evidence="2">
    <location>
        <position position="1"/>
    </location>
</feature>
<gene>
    <name evidence="2" type="ORF">T4A_10184</name>
</gene>
<comment type="caution">
    <text evidence="2">The sequence shown here is derived from an EMBL/GenBank/DDBJ whole genome shotgun (WGS) entry which is preliminary data.</text>
</comment>
<protein>
    <recommendedName>
        <fullName evidence="4">Secreted protein</fullName>
    </recommendedName>
</protein>
<keyword evidence="1" id="KW-0732">Signal</keyword>
<dbReference type="AlphaFoldDB" id="A0A0V1EVM8"/>
<evidence type="ECO:0008006" key="4">
    <source>
        <dbReference type="Google" id="ProtNLM"/>
    </source>
</evidence>
<dbReference type="Proteomes" id="UP000054632">
    <property type="component" value="Unassembled WGS sequence"/>
</dbReference>
<name>A0A0V1EVM8_TRIPS</name>
<organism evidence="2 3">
    <name type="scientific">Trichinella pseudospiralis</name>
    <name type="common">Parasitic roundworm</name>
    <dbReference type="NCBI Taxonomy" id="6337"/>
    <lineage>
        <taxon>Eukaryota</taxon>
        <taxon>Metazoa</taxon>
        <taxon>Ecdysozoa</taxon>
        <taxon>Nematoda</taxon>
        <taxon>Enoplea</taxon>
        <taxon>Dorylaimia</taxon>
        <taxon>Trichinellida</taxon>
        <taxon>Trichinellidae</taxon>
        <taxon>Trichinella</taxon>
    </lineage>
</organism>
<dbReference type="EMBL" id="JYDR01000006">
    <property type="protein sequence ID" value="KRY77700.1"/>
    <property type="molecule type" value="Genomic_DNA"/>
</dbReference>
<evidence type="ECO:0000256" key="1">
    <source>
        <dbReference type="SAM" id="SignalP"/>
    </source>
</evidence>
<sequence length="180" mass="20476">LLFRFPCLVVVVFGVPQAKCSSSAIFTRISKLKMVLTMQMRFQQSRGTDGTWKYDLRLKRTDLQLSWQSWCTLTLTLTWCTIDGPGGFHSVRVRTKRTSELATLIWKKVSALVPVPAFRETECNPESKASTYFFLHGDAHRSTLQKPYEAPFKKYYNTVHRLSLSTSAAGKKLFPSTALS</sequence>